<comment type="caution">
    <text evidence="2">The sequence shown here is derived from an EMBL/GenBank/DDBJ whole genome shotgun (WGS) entry which is preliminary data.</text>
</comment>
<feature type="chain" id="PRO_5024410843" evidence="1">
    <location>
        <begin position="26"/>
        <end position="122"/>
    </location>
</feature>
<keyword evidence="1" id="KW-0732">Signal</keyword>
<dbReference type="AlphaFoldDB" id="A0A5S4YNA9"/>
<evidence type="ECO:0000313" key="2">
    <source>
        <dbReference type="EMBL" id="TYO65911.1"/>
    </source>
</evidence>
<reference evidence="2 3" key="1">
    <citation type="submission" date="2019-08" db="EMBL/GenBank/DDBJ databases">
        <title>Bradyrhizobium hipponensis sp. nov., a rhizobium isolated from a Lupinus angustifolius root nodule in Tunisia.</title>
        <authorList>
            <person name="Off K."/>
            <person name="Rejili M."/>
            <person name="Mars M."/>
            <person name="Brachmann A."/>
            <person name="Marin M."/>
        </authorList>
    </citation>
    <scope>NUCLEOTIDE SEQUENCE [LARGE SCALE GENOMIC DNA]</scope>
    <source>
        <strain evidence="3">aSej3</strain>
    </source>
</reference>
<evidence type="ECO:0000256" key="1">
    <source>
        <dbReference type="SAM" id="SignalP"/>
    </source>
</evidence>
<protein>
    <submittedName>
        <fullName evidence="2">Uncharacterized protein</fullName>
    </submittedName>
</protein>
<proteinExistence type="predicted"/>
<name>A0A5S4YNA9_9BRAD</name>
<accession>A0A5S4YNA9</accession>
<dbReference type="Proteomes" id="UP000324797">
    <property type="component" value="Unassembled WGS sequence"/>
</dbReference>
<sequence>MRFVRTILAFAIAVSLAMLPVGTSAAGLAMASDDTQTGMHMSGDAAMSMDECCPDDMKGTNSPAAGYKCGMGFCCAGGTLVLDDIRAVDFVFLAILASKIVIPADQVVSVRGGSPPFRPPRV</sequence>
<evidence type="ECO:0000313" key="3">
    <source>
        <dbReference type="Proteomes" id="UP000324797"/>
    </source>
</evidence>
<dbReference type="RefSeq" id="WP_148740047.1">
    <property type="nucleotide sequence ID" value="NZ_VSTH01000047.1"/>
</dbReference>
<keyword evidence="3" id="KW-1185">Reference proteome</keyword>
<dbReference type="EMBL" id="VSTH01000047">
    <property type="protein sequence ID" value="TYO65911.1"/>
    <property type="molecule type" value="Genomic_DNA"/>
</dbReference>
<feature type="signal peptide" evidence="1">
    <location>
        <begin position="1"/>
        <end position="25"/>
    </location>
</feature>
<organism evidence="2 3">
    <name type="scientific">Bradyrhizobium hipponense</name>
    <dbReference type="NCBI Taxonomy" id="2605638"/>
    <lineage>
        <taxon>Bacteria</taxon>
        <taxon>Pseudomonadati</taxon>
        <taxon>Pseudomonadota</taxon>
        <taxon>Alphaproteobacteria</taxon>
        <taxon>Hyphomicrobiales</taxon>
        <taxon>Nitrobacteraceae</taxon>
        <taxon>Bradyrhizobium</taxon>
    </lineage>
</organism>
<gene>
    <name evidence="2" type="ORF">FXV83_14660</name>
</gene>